<accession>A0A5C7XL24</accession>
<name>A0A5C7XL24_9MYCO</name>
<dbReference type="EMBL" id="SSGD01000161">
    <property type="protein sequence ID" value="TXI50179.1"/>
    <property type="molecule type" value="Genomic_DNA"/>
</dbReference>
<dbReference type="AlphaFoldDB" id="A0A5C7XL24"/>
<gene>
    <name evidence="1" type="ORF">E6Q54_21835</name>
</gene>
<proteinExistence type="predicted"/>
<comment type="caution">
    <text evidence="1">The sequence shown here is derived from an EMBL/GenBank/DDBJ whole genome shotgun (WGS) entry which is preliminary data.</text>
</comment>
<dbReference type="Proteomes" id="UP000321797">
    <property type="component" value="Unassembled WGS sequence"/>
</dbReference>
<sequence length="76" mass="8516">MLIVATECAEVRPQALRRSTFDLDAGLLVVRGSLNRVDGRWVITEPKNDRFRRPCQDLAVSIRAEHVPRGAGAWSD</sequence>
<evidence type="ECO:0000313" key="1">
    <source>
        <dbReference type="EMBL" id="TXI50179.1"/>
    </source>
</evidence>
<evidence type="ECO:0000313" key="2">
    <source>
        <dbReference type="Proteomes" id="UP000321797"/>
    </source>
</evidence>
<dbReference type="RefSeq" id="WP_149772756.1">
    <property type="nucleotide sequence ID" value="NZ_VUJZ01000020.1"/>
</dbReference>
<reference evidence="1 2" key="1">
    <citation type="submission" date="2018-09" db="EMBL/GenBank/DDBJ databases">
        <title>Metagenome Assembled Genomes from an Advanced Water Purification Facility.</title>
        <authorList>
            <person name="Stamps B.W."/>
            <person name="Spear J.R."/>
        </authorList>
    </citation>
    <scope>NUCLEOTIDE SEQUENCE [LARGE SCALE GENOMIC DNA]</scope>
    <source>
        <strain evidence="1">Bin_29_2</strain>
    </source>
</reference>
<organism evidence="1 2">
    <name type="scientific">Mycolicibacter arupensis</name>
    <dbReference type="NCBI Taxonomy" id="342002"/>
    <lineage>
        <taxon>Bacteria</taxon>
        <taxon>Bacillati</taxon>
        <taxon>Actinomycetota</taxon>
        <taxon>Actinomycetes</taxon>
        <taxon>Mycobacteriales</taxon>
        <taxon>Mycobacteriaceae</taxon>
        <taxon>Mycolicibacter</taxon>
    </lineage>
</organism>
<protein>
    <submittedName>
        <fullName evidence="1">Uncharacterized protein</fullName>
    </submittedName>
</protein>